<gene>
    <name evidence="1" type="ORF">ZOSMA_13G00880</name>
</gene>
<organism evidence="1 2">
    <name type="scientific">Zostera marina</name>
    <name type="common">Eelgrass</name>
    <dbReference type="NCBI Taxonomy" id="29655"/>
    <lineage>
        <taxon>Eukaryota</taxon>
        <taxon>Viridiplantae</taxon>
        <taxon>Streptophyta</taxon>
        <taxon>Embryophyta</taxon>
        <taxon>Tracheophyta</taxon>
        <taxon>Spermatophyta</taxon>
        <taxon>Magnoliopsida</taxon>
        <taxon>Liliopsida</taxon>
        <taxon>Zosteraceae</taxon>
        <taxon>Zostera</taxon>
    </lineage>
</organism>
<name>A0A0K9PY75_ZOSMR</name>
<sequence length="33" mass="3602">MEASDTSTTLKKTSIEAPALVKVKMIELKLSTH</sequence>
<keyword evidence="2" id="KW-1185">Reference proteome</keyword>
<dbReference type="AlphaFoldDB" id="A0A0K9PY75"/>
<protein>
    <submittedName>
        <fullName evidence="1">Uncharacterized protein</fullName>
    </submittedName>
</protein>
<accession>A0A0K9PY75</accession>
<reference evidence="2" key="1">
    <citation type="journal article" date="2016" name="Nature">
        <title>The genome of the seagrass Zostera marina reveals angiosperm adaptation to the sea.</title>
        <authorList>
            <person name="Olsen J.L."/>
            <person name="Rouze P."/>
            <person name="Verhelst B."/>
            <person name="Lin Y.-C."/>
            <person name="Bayer T."/>
            <person name="Collen J."/>
            <person name="Dattolo E."/>
            <person name="De Paoli E."/>
            <person name="Dittami S."/>
            <person name="Maumus F."/>
            <person name="Michel G."/>
            <person name="Kersting A."/>
            <person name="Lauritano C."/>
            <person name="Lohaus R."/>
            <person name="Toepel M."/>
            <person name="Tonon T."/>
            <person name="Vanneste K."/>
            <person name="Amirebrahimi M."/>
            <person name="Brakel J."/>
            <person name="Bostroem C."/>
            <person name="Chovatia M."/>
            <person name="Grimwood J."/>
            <person name="Jenkins J.W."/>
            <person name="Jueterbock A."/>
            <person name="Mraz A."/>
            <person name="Stam W.T."/>
            <person name="Tice H."/>
            <person name="Bornberg-Bauer E."/>
            <person name="Green P.J."/>
            <person name="Pearson G.A."/>
            <person name="Procaccini G."/>
            <person name="Duarte C.M."/>
            <person name="Schmutz J."/>
            <person name="Reusch T.B.H."/>
            <person name="Van de Peer Y."/>
        </authorList>
    </citation>
    <scope>NUCLEOTIDE SEQUENCE [LARGE SCALE GENOMIC DNA]</scope>
    <source>
        <strain evidence="2">cv. Finnish</strain>
    </source>
</reference>
<proteinExistence type="predicted"/>
<evidence type="ECO:0000313" key="1">
    <source>
        <dbReference type="EMBL" id="KMZ73884.1"/>
    </source>
</evidence>
<evidence type="ECO:0000313" key="2">
    <source>
        <dbReference type="Proteomes" id="UP000036987"/>
    </source>
</evidence>
<comment type="caution">
    <text evidence="1">The sequence shown here is derived from an EMBL/GenBank/DDBJ whole genome shotgun (WGS) entry which is preliminary data.</text>
</comment>
<dbReference type="Proteomes" id="UP000036987">
    <property type="component" value="Unassembled WGS sequence"/>
</dbReference>
<dbReference type="EMBL" id="LFYR01000514">
    <property type="protein sequence ID" value="KMZ73884.1"/>
    <property type="molecule type" value="Genomic_DNA"/>
</dbReference>